<dbReference type="AlphaFoldDB" id="A0A151ISF4"/>
<dbReference type="EMBL" id="KQ981081">
    <property type="protein sequence ID" value="KYN09759.1"/>
    <property type="molecule type" value="Genomic_DNA"/>
</dbReference>
<proteinExistence type="predicted"/>
<reference evidence="1 2" key="1">
    <citation type="submission" date="2015-09" db="EMBL/GenBank/DDBJ databases">
        <title>Trachymyrmex cornetzi WGS genome.</title>
        <authorList>
            <person name="Nygaard S."/>
            <person name="Hu H."/>
            <person name="Boomsma J."/>
            <person name="Zhang G."/>
        </authorList>
    </citation>
    <scope>NUCLEOTIDE SEQUENCE [LARGE SCALE GENOMIC DNA]</scope>
    <source>
        <strain evidence="1">Tcor2-1</strain>
        <tissue evidence="1">Whole body</tissue>
    </source>
</reference>
<dbReference type="Proteomes" id="UP000078492">
    <property type="component" value="Unassembled WGS sequence"/>
</dbReference>
<evidence type="ECO:0000313" key="2">
    <source>
        <dbReference type="Proteomes" id="UP000078492"/>
    </source>
</evidence>
<gene>
    <name evidence="1" type="ORF">ALC57_18125</name>
</gene>
<sequence>MSQPTCCWCKRFIPRSRRCTFCGIDNGLPPDGSGRPRSLLLKSSLTALNNKFASFESGLGFVDRLELKLDALSAKMAGLASLSGRQAALEQCYIRLEKAVSTGRVAAAGAAPPDVLTARFEHLMTKQRDHELIIFGLPKMTSGERMEAVLLIVRLVHR</sequence>
<keyword evidence="2" id="KW-1185">Reference proteome</keyword>
<protein>
    <submittedName>
        <fullName evidence="1">Uncharacterized protein</fullName>
    </submittedName>
</protein>
<name>A0A151ISF4_9HYME</name>
<evidence type="ECO:0000313" key="1">
    <source>
        <dbReference type="EMBL" id="KYN09759.1"/>
    </source>
</evidence>
<accession>A0A151ISF4</accession>
<organism evidence="1 2">
    <name type="scientific">Trachymyrmex cornetzi</name>
    <dbReference type="NCBI Taxonomy" id="471704"/>
    <lineage>
        <taxon>Eukaryota</taxon>
        <taxon>Metazoa</taxon>
        <taxon>Ecdysozoa</taxon>
        <taxon>Arthropoda</taxon>
        <taxon>Hexapoda</taxon>
        <taxon>Insecta</taxon>
        <taxon>Pterygota</taxon>
        <taxon>Neoptera</taxon>
        <taxon>Endopterygota</taxon>
        <taxon>Hymenoptera</taxon>
        <taxon>Apocrita</taxon>
        <taxon>Aculeata</taxon>
        <taxon>Formicoidea</taxon>
        <taxon>Formicidae</taxon>
        <taxon>Myrmicinae</taxon>
        <taxon>Trachymyrmex</taxon>
    </lineage>
</organism>